<evidence type="ECO:0000256" key="1">
    <source>
        <dbReference type="ARBA" id="ARBA00004651"/>
    </source>
</evidence>
<keyword evidence="12" id="KW-1185">Reference proteome</keyword>
<keyword evidence="8 10" id="KW-0675">Receptor</keyword>
<keyword evidence="9 10" id="KW-0807">Transducer</keyword>
<dbReference type="EMBL" id="CAXAJV020001287">
    <property type="protein sequence ID" value="CAL7936632.1"/>
    <property type="molecule type" value="Genomic_DNA"/>
</dbReference>
<evidence type="ECO:0000256" key="8">
    <source>
        <dbReference type="ARBA" id="ARBA00023170"/>
    </source>
</evidence>
<organism evidence="11 12">
    <name type="scientific">Xylocopa violacea</name>
    <name type="common">Violet carpenter bee</name>
    <name type="synonym">Apis violacea</name>
    <dbReference type="NCBI Taxonomy" id="135666"/>
    <lineage>
        <taxon>Eukaryota</taxon>
        <taxon>Metazoa</taxon>
        <taxon>Ecdysozoa</taxon>
        <taxon>Arthropoda</taxon>
        <taxon>Hexapoda</taxon>
        <taxon>Insecta</taxon>
        <taxon>Pterygota</taxon>
        <taxon>Neoptera</taxon>
        <taxon>Endopterygota</taxon>
        <taxon>Hymenoptera</taxon>
        <taxon>Apocrita</taxon>
        <taxon>Aculeata</taxon>
        <taxon>Apoidea</taxon>
        <taxon>Anthophila</taxon>
        <taxon>Apidae</taxon>
        <taxon>Xylocopa</taxon>
        <taxon>Xylocopa</taxon>
    </lineage>
</organism>
<evidence type="ECO:0000256" key="7">
    <source>
        <dbReference type="ARBA" id="ARBA00023136"/>
    </source>
</evidence>
<evidence type="ECO:0000256" key="2">
    <source>
        <dbReference type="ARBA" id="ARBA00022475"/>
    </source>
</evidence>
<protein>
    <recommendedName>
        <fullName evidence="10">Odorant receptor</fullName>
    </recommendedName>
</protein>
<dbReference type="Pfam" id="PF02949">
    <property type="entry name" value="7tm_6"/>
    <property type="match status" value="1"/>
</dbReference>
<comment type="caution">
    <text evidence="10">Lacks conserved residue(s) required for the propagation of feature annotation.</text>
</comment>
<evidence type="ECO:0000256" key="3">
    <source>
        <dbReference type="ARBA" id="ARBA00022606"/>
    </source>
</evidence>
<feature type="transmembrane region" description="Helical" evidence="10">
    <location>
        <begin position="140"/>
        <end position="158"/>
    </location>
</feature>
<evidence type="ECO:0000313" key="11">
    <source>
        <dbReference type="EMBL" id="CAL7936632.1"/>
    </source>
</evidence>
<comment type="subcellular location">
    <subcellularLocation>
        <location evidence="1 10">Cell membrane</location>
        <topology evidence="1 10">Multi-pass membrane protein</topology>
    </subcellularLocation>
</comment>
<keyword evidence="6 10" id="KW-1133">Transmembrane helix</keyword>
<keyword evidence="4 10" id="KW-0812">Transmembrane</keyword>
<feature type="transmembrane region" description="Helical" evidence="10">
    <location>
        <begin position="310"/>
        <end position="331"/>
    </location>
</feature>
<accession>A0ABP1N858</accession>
<sequence>MHLSPPIDQPSNPNYEQDIAFVTNLNKWVLNSIGIWPAVLSGNYKLLPKVLIAVSNVVLFFTLMQCVLHITLEQKDPLLRLKFLGLTCFSFISLMKYWALIVRKPMIKYCVEQVQDDWKQIKFERDRKLMMAYGKMGRNLSLLSSVFMYSGGIIYHTVMQNTLGSYVDEQNRTIKLLIYPTYNALYDVQRTPVYELVYVLQCLCGYIFDTTAVGPCGLAALFATHICGQIDIVLSRLDELAAGEQRGKSDSYGGLIKIVDHHLKILRFSATVEAVLREVCLLEFVGSTFVICLLEYYCITDWNENNKISLITYSLLLISLTFNMFLLCYIGDLLIEKSSKMGVYCFMIDWFNLPTRTIQGLILIIAMSSNSAKISAGSIIDLSLSTFASVLKTSFAYLNFIRNTIV</sequence>
<keyword evidence="3 10" id="KW-0716">Sensory transduction</keyword>
<keyword evidence="2" id="KW-1003">Cell membrane</keyword>
<gene>
    <name evidence="11" type="ORF">XYLVIOL_LOCUS2271</name>
</gene>
<dbReference type="PANTHER" id="PTHR21137:SF35">
    <property type="entry name" value="ODORANT RECEPTOR 19A-RELATED"/>
    <property type="match status" value="1"/>
</dbReference>
<evidence type="ECO:0000256" key="10">
    <source>
        <dbReference type="RuleBase" id="RU351113"/>
    </source>
</evidence>
<dbReference type="PANTHER" id="PTHR21137">
    <property type="entry name" value="ODORANT RECEPTOR"/>
    <property type="match status" value="1"/>
</dbReference>
<evidence type="ECO:0000256" key="4">
    <source>
        <dbReference type="ARBA" id="ARBA00022692"/>
    </source>
</evidence>
<comment type="caution">
    <text evidence="11">The sequence shown here is derived from an EMBL/GenBank/DDBJ whole genome shotgun (WGS) entry which is preliminary data.</text>
</comment>
<evidence type="ECO:0000256" key="9">
    <source>
        <dbReference type="ARBA" id="ARBA00023224"/>
    </source>
</evidence>
<feature type="transmembrane region" description="Helical" evidence="10">
    <location>
        <begin position="50"/>
        <end position="72"/>
    </location>
</feature>
<keyword evidence="5 10" id="KW-0552">Olfaction</keyword>
<evidence type="ECO:0000256" key="5">
    <source>
        <dbReference type="ARBA" id="ARBA00022725"/>
    </source>
</evidence>
<proteinExistence type="inferred from homology"/>
<evidence type="ECO:0000313" key="12">
    <source>
        <dbReference type="Proteomes" id="UP001642520"/>
    </source>
</evidence>
<keyword evidence="7 10" id="KW-0472">Membrane</keyword>
<evidence type="ECO:0000256" key="6">
    <source>
        <dbReference type="ARBA" id="ARBA00022989"/>
    </source>
</evidence>
<dbReference type="InterPro" id="IPR004117">
    <property type="entry name" value="7tm6_olfct_rcpt"/>
</dbReference>
<name>A0ABP1N858_XYLVO</name>
<feature type="transmembrane region" description="Helical" evidence="10">
    <location>
        <begin position="78"/>
        <end position="99"/>
    </location>
</feature>
<dbReference type="Proteomes" id="UP001642520">
    <property type="component" value="Unassembled WGS sequence"/>
</dbReference>
<reference evidence="11 12" key="1">
    <citation type="submission" date="2024-08" db="EMBL/GenBank/DDBJ databases">
        <authorList>
            <person name="Will J Nash"/>
            <person name="Angela Man"/>
            <person name="Seanna McTaggart"/>
            <person name="Kendall Baker"/>
            <person name="Tom Barker"/>
            <person name="Leah Catchpole"/>
            <person name="Alex Durrant"/>
            <person name="Karim Gharbi"/>
            <person name="Naomi Irish"/>
            <person name="Gemy Kaithakottil"/>
            <person name="Debby Ku"/>
            <person name="Aaliyah Providence"/>
            <person name="Felix Shaw"/>
            <person name="David Swarbreck"/>
            <person name="Chris Watkins"/>
            <person name="Ann M. McCartney"/>
            <person name="Giulio Formenti"/>
            <person name="Alice Mouton"/>
            <person name="Noel Vella"/>
            <person name="Bjorn M von Reumont"/>
            <person name="Adriana Vella"/>
            <person name="Wilfried Haerty"/>
        </authorList>
    </citation>
    <scope>NUCLEOTIDE SEQUENCE [LARGE SCALE GENOMIC DNA]</scope>
</reference>
<comment type="similarity">
    <text evidence="10">Belongs to the insect chemoreceptor superfamily. Heteromeric odorant receptor channel (TC 1.A.69) family.</text>
</comment>